<reference evidence="3 4" key="1">
    <citation type="submission" date="2023-09" db="EMBL/GenBank/DDBJ databases">
        <authorList>
            <person name="Rey-Velasco X."/>
        </authorList>
    </citation>
    <scope>NUCLEOTIDE SEQUENCE [LARGE SCALE GENOMIC DNA]</scope>
    <source>
        <strain evidence="3 4">P050</strain>
    </source>
</reference>
<dbReference type="Proteomes" id="UP001252186">
    <property type="component" value="Unassembled WGS sequence"/>
</dbReference>
<evidence type="ECO:0000313" key="3">
    <source>
        <dbReference type="EMBL" id="MDT0552068.1"/>
    </source>
</evidence>
<dbReference type="SMART" id="SM00554">
    <property type="entry name" value="FAS1"/>
    <property type="match status" value="1"/>
</dbReference>
<keyword evidence="1" id="KW-0732">Signal</keyword>
<evidence type="ECO:0000313" key="4">
    <source>
        <dbReference type="Proteomes" id="UP001252186"/>
    </source>
</evidence>
<accession>A0ABU2Y1I7</accession>
<dbReference type="InterPro" id="IPR000782">
    <property type="entry name" value="FAS1_domain"/>
</dbReference>
<keyword evidence="4" id="KW-1185">Reference proteome</keyword>
<sequence length="199" mass="21562">MKKIIYYFALSSVLLIGMTSCNNDDDMDLDLIEQSKNDETNASFDKKGEKSIATIAIENGNFTQLVAALSYVDADPELNTNLVDMFLNGKDQYTVFAPTDDAFNNLYSSLPGVTGITDLPAELVLDVLLYHVVEGRRGSNSVVPKKNDKTIETLLGESFTVSSDLTITTFTGKTSNIETPDISASNGIIHIVGAVILPI</sequence>
<dbReference type="InterPro" id="IPR050904">
    <property type="entry name" value="Adhesion/Biosynth-related"/>
</dbReference>
<gene>
    <name evidence="3" type="ORF">RM519_02305</name>
</gene>
<proteinExistence type="predicted"/>
<organism evidence="3 4">
    <name type="scientific">Urechidicola vernalis</name>
    <dbReference type="NCBI Taxonomy" id="3075600"/>
    <lineage>
        <taxon>Bacteria</taxon>
        <taxon>Pseudomonadati</taxon>
        <taxon>Bacteroidota</taxon>
        <taxon>Flavobacteriia</taxon>
        <taxon>Flavobacteriales</taxon>
        <taxon>Flavobacteriaceae</taxon>
        <taxon>Urechidicola</taxon>
    </lineage>
</organism>
<dbReference type="PANTHER" id="PTHR10900:SF77">
    <property type="entry name" value="FI19380P1"/>
    <property type="match status" value="1"/>
</dbReference>
<dbReference type="Pfam" id="PF02469">
    <property type="entry name" value="Fasciclin"/>
    <property type="match status" value="1"/>
</dbReference>
<dbReference type="SUPFAM" id="SSF82153">
    <property type="entry name" value="FAS1 domain"/>
    <property type="match status" value="1"/>
</dbReference>
<dbReference type="RefSeq" id="WP_311591891.1">
    <property type="nucleotide sequence ID" value="NZ_JAVRHV010000001.1"/>
</dbReference>
<dbReference type="PROSITE" id="PS50213">
    <property type="entry name" value="FAS1"/>
    <property type="match status" value="1"/>
</dbReference>
<feature type="domain" description="FAS1" evidence="2">
    <location>
        <begin position="49"/>
        <end position="196"/>
    </location>
</feature>
<evidence type="ECO:0000259" key="2">
    <source>
        <dbReference type="PROSITE" id="PS50213"/>
    </source>
</evidence>
<feature type="signal peptide" evidence="1">
    <location>
        <begin position="1"/>
        <end position="23"/>
    </location>
</feature>
<protein>
    <submittedName>
        <fullName evidence="3">Fasciclin domain-containing protein</fullName>
    </submittedName>
</protein>
<dbReference type="PANTHER" id="PTHR10900">
    <property type="entry name" value="PERIOSTIN-RELATED"/>
    <property type="match status" value="1"/>
</dbReference>
<comment type="caution">
    <text evidence="3">The sequence shown here is derived from an EMBL/GenBank/DDBJ whole genome shotgun (WGS) entry which is preliminary data.</text>
</comment>
<dbReference type="Gene3D" id="2.30.180.10">
    <property type="entry name" value="FAS1 domain"/>
    <property type="match status" value="1"/>
</dbReference>
<feature type="chain" id="PRO_5046589657" evidence="1">
    <location>
        <begin position="24"/>
        <end position="199"/>
    </location>
</feature>
<evidence type="ECO:0000256" key="1">
    <source>
        <dbReference type="SAM" id="SignalP"/>
    </source>
</evidence>
<dbReference type="InterPro" id="IPR036378">
    <property type="entry name" value="FAS1_dom_sf"/>
</dbReference>
<dbReference type="PROSITE" id="PS51257">
    <property type="entry name" value="PROKAR_LIPOPROTEIN"/>
    <property type="match status" value="1"/>
</dbReference>
<name>A0ABU2Y1I7_9FLAO</name>
<dbReference type="EMBL" id="JAVRHV010000001">
    <property type="protein sequence ID" value="MDT0552068.1"/>
    <property type="molecule type" value="Genomic_DNA"/>
</dbReference>